<reference evidence="2" key="1">
    <citation type="submission" date="2016-10" db="EMBL/GenBank/DDBJ databases">
        <authorList>
            <person name="Varghese N."/>
            <person name="Submissions S."/>
        </authorList>
    </citation>
    <scope>NUCLEOTIDE SEQUENCE [LARGE SCALE GENOMIC DNA]</scope>
    <source>
        <strain evidence="2">GAS369</strain>
    </source>
</reference>
<evidence type="ECO:0000313" key="2">
    <source>
        <dbReference type="Proteomes" id="UP000243904"/>
    </source>
</evidence>
<organism evidence="1 2">
    <name type="scientific">Bradyrhizobium canariense</name>
    <dbReference type="NCBI Taxonomy" id="255045"/>
    <lineage>
        <taxon>Bacteria</taxon>
        <taxon>Pseudomonadati</taxon>
        <taxon>Pseudomonadota</taxon>
        <taxon>Alphaproteobacteria</taxon>
        <taxon>Hyphomicrobiales</taxon>
        <taxon>Nitrobacteraceae</taxon>
        <taxon>Bradyrhizobium</taxon>
    </lineage>
</organism>
<dbReference type="AlphaFoldDB" id="A0A1H1XSE6"/>
<dbReference type="EMBL" id="LT629750">
    <property type="protein sequence ID" value="SDT11951.1"/>
    <property type="molecule type" value="Genomic_DNA"/>
</dbReference>
<evidence type="ECO:0000313" key="1">
    <source>
        <dbReference type="EMBL" id="SDT11951.1"/>
    </source>
</evidence>
<proteinExistence type="predicted"/>
<accession>A0A1H1XSE6</accession>
<sequence>MLSVSRPPTTSRTCRCWWNRPCHAGCPDRALASVTAVKAGNAPDLSAYGTPVETIGPVHPVAPLNEPTTKHWPAYVCAEIRRTKNVVISGQRPADRGMTRLGLLMLEGLHCGIDVSKKMAADQALLEDAQRKADRDYEESMAAAQRAASRLEEPIIVQVPQAVPEPAAPAPPPTLNCFTTRLGGGMSTTTCQ</sequence>
<protein>
    <submittedName>
        <fullName evidence="1">Uncharacterized protein</fullName>
    </submittedName>
</protein>
<dbReference type="Proteomes" id="UP000243904">
    <property type="component" value="Chromosome I"/>
</dbReference>
<name>A0A1H1XSE6_9BRAD</name>
<gene>
    <name evidence="1" type="ORF">SAMN05444158_4454</name>
</gene>
<keyword evidence="2" id="KW-1185">Reference proteome</keyword>